<dbReference type="SMART" id="SM00506">
    <property type="entry name" value="A1pp"/>
    <property type="match status" value="1"/>
</dbReference>
<dbReference type="InterPro" id="IPR002589">
    <property type="entry name" value="Macro_dom"/>
</dbReference>
<dbReference type="PROSITE" id="PS51154">
    <property type="entry name" value="MACRO"/>
    <property type="match status" value="1"/>
</dbReference>
<dbReference type="SUPFAM" id="SSF52949">
    <property type="entry name" value="Macro domain-like"/>
    <property type="match status" value="1"/>
</dbReference>
<evidence type="ECO:0000256" key="4">
    <source>
        <dbReference type="ARBA" id="ARBA00034427"/>
    </source>
</evidence>
<evidence type="ECO:0000259" key="5">
    <source>
        <dbReference type="PROSITE" id="PS51154"/>
    </source>
</evidence>
<dbReference type="RefSeq" id="XP_018982428.1">
    <property type="nucleotide sequence ID" value="XM_019130128.1"/>
</dbReference>
<sequence>MPSVNYIQGDLFTKAPQRSILAHACNCQGAWNGGIAVTFKKQFPSTYAKYQAYCQKSDARKLLGTTLIIPSTPTDPGNHSPELQIVACLFTSSGTSANRSPEDVIVTATEKAMEDLYRQLAQNEELWDNLGVESIAELELHMPKINAGLFGVPWGKTEAILEAFPIQSNVYVIAE</sequence>
<evidence type="ECO:0000313" key="7">
    <source>
        <dbReference type="Proteomes" id="UP000094336"/>
    </source>
</evidence>
<dbReference type="GO" id="GO:0140291">
    <property type="term" value="P:peptidyl-glutamate ADP-deribosylation"/>
    <property type="evidence" value="ECO:0007669"/>
    <property type="project" value="TreeGrafter"/>
</dbReference>
<keyword evidence="7" id="KW-1185">Reference proteome</keyword>
<dbReference type="InterPro" id="IPR043472">
    <property type="entry name" value="Macro_dom-like"/>
</dbReference>
<accession>A0A1E3QHJ4</accession>
<dbReference type="OrthoDB" id="2155246at2759"/>
<feature type="domain" description="Macro" evidence="5">
    <location>
        <begin position="1"/>
        <end position="175"/>
    </location>
</feature>
<dbReference type="EMBL" id="KV454443">
    <property type="protein sequence ID" value="ODQ77100.1"/>
    <property type="molecule type" value="Genomic_DNA"/>
</dbReference>
<organism evidence="6 7">
    <name type="scientific">Babjeviella inositovora NRRL Y-12698</name>
    <dbReference type="NCBI Taxonomy" id="984486"/>
    <lineage>
        <taxon>Eukaryota</taxon>
        <taxon>Fungi</taxon>
        <taxon>Dikarya</taxon>
        <taxon>Ascomycota</taxon>
        <taxon>Saccharomycotina</taxon>
        <taxon>Pichiomycetes</taxon>
        <taxon>Serinales incertae sedis</taxon>
        <taxon>Babjeviella</taxon>
    </lineage>
</organism>
<dbReference type="PANTHER" id="PTHR12521">
    <property type="entry name" value="PROTEIN C6ORF130"/>
    <property type="match status" value="1"/>
</dbReference>
<dbReference type="GO" id="GO:0016791">
    <property type="term" value="F:phosphatase activity"/>
    <property type="evidence" value="ECO:0007669"/>
    <property type="project" value="EnsemblFungi"/>
</dbReference>
<dbReference type="GeneID" id="30147981"/>
<evidence type="ECO:0000313" key="6">
    <source>
        <dbReference type="EMBL" id="ODQ77100.1"/>
    </source>
</evidence>
<gene>
    <name evidence="6" type="ORF">BABINDRAFT_163831</name>
</gene>
<dbReference type="PANTHER" id="PTHR12521:SF0">
    <property type="entry name" value="ADP-RIBOSE GLYCOHYDROLASE OARD1"/>
    <property type="match status" value="1"/>
</dbReference>
<comment type="similarity">
    <text evidence="1">Belongs to the POA1 family.</text>
</comment>
<comment type="catalytic activity">
    <reaction evidence="4">
        <text>ADP-alpha-D-ribose 1''-phosphate + H2O = ADP-D-ribose + phosphate</text>
        <dbReference type="Rhea" id="RHEA:25029"/>
        <dbReference type="ChEBI" id="CHEBI:15377"/>
        <dbReference type="ChEBI" id="CHEBI:43474"/>
        <dbReference type="ChEBI" id="CHEBI:57967"/>
        <dbReference type="ChEBI" id="CHEBI:58753"/>
        <dbReference type="EC" id="3.1.3.84"/>
    </reaction>
</comment>
<dbReference type="STRING" id="984486.A0A1E3QHJ4"/>
<dbReference type="InterPro" id="IPR050892">
    <property type="entry name" value="ADP-ribose_metab_enzymes"/>
</dbReference>
<dbReference type="Proteomes" id="UP000094336">
    <property type="component" value="Unassembled WGS sequence"/>
</dbReference>
<protein>
    <recommendedName>
        <fullName evidence="3">ADP-ribose 1''-phosphate phosphatase</fullName>
        <ecNumber evidence="2">3.1.3.84</ecNumber>
    </recommendedName>
</protein>
<dbReference type="Pfam" id="PF01661">
    <property type="entry name" value="Macro"/>
    <property type="match status" value="1"/>
</dbReference>
<name>A0A1E3QHJ4_9ASCO</name>
<dbReference type="CDD" id="cd02901">
    <property type="entry name" value="Macro_Poa1p-like"/>
    <property type="match status" value="1"/>
</dbReference>
<reference evidence="7" key="1">
    <citation type="submission" date="2016-05" db="EMBL/GenBank/DDBJ databases">
        <title>Comparative genomics of biotechnologically important yeasts.</title>
        <authorList>
            <consortium name="DOE Joint Genome Institute"/>
            <person name="Riley R."/>
            <person name="Haridas S."/>
            <person name="Wolfe K.H."/>
            <person name="Lopes M.R."/>
            <person name="Hittinger C.T."/>
            <person name="Goker M."/>
            <person name="Salamov A."/>
            <person name="Wisecaver J."/>
            <person name="Long T.M."/>
            <person name="Aerts A.L."/>
            <person name="Barry K."/>
            <person name="Choi C."/>
            <person name="Clum A."/>
            <person name="Coughlan A.Y."/>
            <person name="Deshpande S."/>
            <person name="Douglass A.P."/>
            <person name="Hanson S.J."/>
            <person name="Klenk H.-P."/>
            <person name="Labutti K."/>
            <person name="Lapidus A."/>
            <person name="Lindquist E."/>
            <person name="Lipzen A."/>
            <person name="Meier-Kolthoff J.P."/>
            <person name="Ohm R.A."/>
            <person name="Otillar R.P."/>
            <person name="Pangilinan J."/>
            <person name="Peng Y."/>
            <person name="Rokas A."/>
            <person name="Rosa C.A."/>
            <person name="Scheuner C."/>
            <person name="Sibirny A.A."/>
            <person name="Slot J.C."/>
            <person name="Stielow J.B."/>
            <person name="Sun H."/>
            <person name="Kurtzman C.P."/>
            <person name="Blackwell M."/>
            <person name="Grigoriev I.V."/>
            <person name="Jeffries T.W."/>
        </authorList>
    </citation>
    <scope>NUCLEOTIDE SEQUENCE [LARGE SCALE GENOMIC DNA]</scope>
    <source>
        <strain evidence="7">NRRL Y-12698</strain>
    </source>
</reference>
<dbReference type="Gene3D" id="3.40.220.10">
    <property type="entry name" value="Leucine Aminopeptidase, subunit E, domain 1"/>
    <property type="match status" value="1"/>
</dbReference>
<evidence type="ECO:0000256" key="1">
    <source>
        <dbReference type="ARBA" id="ARBA00006575"/>
    </source>
</evidence>
<dbReference type="EC" id="3.1.3.84" evidence="2"/>
<dbReference type="AlphaFoldDB" id="A0A1E3QHJ4"/>
<proteinExistence type="inferred from homology"/>
<dbReference type="GO" id="GO:0047407">
    <property type="term" value="F:ADP-ribosyl-[dinitrogen reductase] hydrolase activity"/>
    <property type="evidence" value="ECO:0007669"/>
    <property type="project" value="EnsemblFungi"/>
</dbReference>
<evidence type="ECO:0000256" key="3">
    <source>
        <dbReference type="ARBA" id="ARBA00019744"/>
    </source>
</evidence>
<evidence type="ECO:0000256" key="2">
    <source>
        <dbReference type="ARBA" id="ARBA00012983"/>
    </source>
</evidence>